<dbReference type="AlphaFoldDB" id="A0A2A2K6M0"/>
<feature type="transmembrane region" description="Helical" evidence="14">
    <location>
        <begin position="181"/>
        <end position="203"/>
    </location>
</feature>
<feature type="transmembrane region" description="Helical" evidence="14">
    <location>
        <begin position="239"/>
        <end position="261"/>
    </location>
</feature>
<dbReference type="PANTHER" id="PTHR45840">
    <property type="entry name" value="RHOMBOID-RELATED PROTEIN"/>
    <property type="match status" value="1"/>
</dbReference>
<dbReference type="OrthoDB" id="418595at2759"/>
<gene>
    <name evidence="16" type="ORF">WR25_02080</name>
</gene>
<sequence>MFRTPTSSSYRTKYLAEFHRLVPSPEDGILLEDLRRRMEAKKGELKLNNRQIDVLLREADTNGDHRITFEEFEQYITSRSIQSSQMKRMMCLLADQVTTPSQRVEVHSYIDEYHLCPPPLFILTTTLIQIAVFFFYYCEDSGTKANADVWTDCAGCFVGHRHSEPGIFLFAPKLREQAWRFLSYMLLHSGLIHLLSNVIMQLIIGIPLEIVHKSWRIGPIYLLAVVAGSLLQYSMDPRVFLVGASAGVYALLTAHLANIFLNWSEMPYRWVRITVVGLFLLLDFGGAIYRRFGADECDEVSHSAHIAGAITGFCFGVFVLYNIVDHLWERIVRYISLAIYVIFVLLCIGLTIYQQPNSKPLWQSPKCSSV</sequence>
<evidence type="ECO:0000259" key="15">
    <source>
        <dbReference type="PROSITE" id="PS50222"/>
    </source>
</evidence>
<comment type="catalytic activity">
    <reaction evidence="1">
        <text>Cleaves type-1 transmembrane domains using a catalytic dyad composed of serine and histidine that are contributed by different transmembrane domains.</text>
        <dbReference type="EC" id="3.4.21.105"/>
    </reaction>
</comment>
<dbReference type="SUPFAM" id="SSF47473">
    <property type="entry name" value="EF-hand"/>
    <property type="match status" value="1"/>
</dbReference>
<dbReference type="InterPro" id="IPR035952">
    <property type="entry name" value="Rhomboid-like_sf"/>
</dbReference>
<dbReference type="PANTHER" id="PTHR45840:SF2">
    <property type="entry name" value="PROTEIN RHOMBOID-RELATED"/>
    <property type="match status" value="1"/>
</dbReference>
<evidence type="ECO:0000256" key="9">
    <source>
        <dbReference type="ARBA" id="ARBA00022837"/>
    </source>
</evidence>
<accession>A0A2A2K6M0</accession>
<evidence type="ECO:0000256" key="4">
    <source>
        <dbReference type="ARBA" id="ARBA00013039"/>
    </source>
</evidence>
<dbReference type="PROSITE" id="PS50222">
    <property type="entry name" value="EF_HAND_2"/>
    <property type="match status" value="1"/>
</dbReference>
<evidence type="ECO:0000313" key="17">
    <source>
        <dbReference type="Proteomes" id="UP000218231"/>
    </source>
</evidence>
<dbReference type="InterPro" id="IPR011992">
    <property type="entry name" value="EF-hand-dom_pair"/>
</dbReference>
<reference evidence="16 17" key="1">
    <citation type="journal article" date="2017" name="Curr. Biol.">
        <title>Genome architecture and evolution of a unichromosomal asexual nematode.</title>
        <authorList>
            <person name="Fradin H."/>
            <person name="Zegar C."/>
            <person name="Gutwein M."/>
            <person name="Lucas J."/>
            <person name="Kovtun M."/>
            <person name="Corcoran D."/>
            <person name="Baugh L.R."/>
            <person name="Kiontke K."/>
            <person name="Gunsalus K."/>
            <person name="Fitch D.H."/>
            <person name="Piano F."/>
        </authorList>
    </citation>
    <scope>NUCLEOTIDE SEQUENCE [LARGE SCALE GENOMIC DNA]</scope>
    <source>
        <strain evidence="16">PF1309</strain>
    </source>
</reference>
<dbReference type="InterPro" id="IPR022764">
    <property type="entry name" value="Peptidase_S54_rhomboid_dom"/>
</dbReference>
<evidence type="ECO:0000256" key="13">
    <source>
        <dbReference type="PIRSR" id="PIRSR037470-50"/>
    </source>
</evidence>
<evidence type="ECO:0000256" key="12">
    <source>
        <dbReference type="PIRNR" id="PIRNR037470"/>
    </source>
</evidence>
<feature type="active site" evidence="13">
    <location>
        <position position="305"/>
    </location>
</feature>
<dbReference type="FunFam" id="1.20.1540.10:FF:000007">
    <property type="entry name" value="Rhomboid like 2"/>
    <property type="match status" value="1"/>
</dbReference>
<evidence type="ECO:0000256" key="8">
    <source>
        <dbReference type="ARBA" id="ARBA00022825"/>
    </source>
</evidence>
<dbReference type="GO" id="GO:0005509">
    <property type="term" value="F:calcium ion binding"/>
    <property type="evidence" value="ECO:0007669"/>
    <property type="project" value="InterPro"/>
</dbReference>
<evidence type="ECO:0000256" key="2">
    <source>
        <dbReference type="ARBA" id="ARBA00004141"/>
    </source>
</evidence>
<name>A0A2A2K6M0_9BILA</name>
<dbReference type="Proteomes" id="UP000218231">
    <property type="component" value="Unassembled WGS sequence"/>
</dbReference>
<keyword evidence="11 14" id="KW-0472">Membrane</keyword>
<dbReference type="Pfam" id="PF01694">
    <property type="entry name" value="Rhomboid"/>
    <property type="match status" value="1"/>
</dbReference>
<evidence type="ECO:0000256" key="14">
    <source>
        <dbReference type="SAM" id="Phobius"/>
    </source>
</evidence>
<keyword evidence="17" id="KW-1185">Reference proteome</keyword>
<keyword evidence="5" id="KW-0645">Protease</keyword>
<dbReference type="InterPro" id="IPR002048">
    <property type="entry name" value="EF_hand_dom"/>
</dbReference>
<evidence type="ECO:0000256" key="10">
    <source>
        <dbReference type="ARBA" id="ARBA00022989"/>
    </source>
</evidence>
<comment type="caution">
    <text evidence="16">The sequence shown here is derived from an EMBL/GenBank/DDBJ whole genome shotgun (WGS) entry which is preliminary data.</text>
</comment>
<dbReference type="GO" id="GO:0004252">
    <property type="term" value="F:serine-type endopeptidase activity"/>
    <property type="evidence" value="ECO:0007669"/>
    <property type="project" value="UniProtKB-UniRule"/>
</dbReference>
<dbReference type="GO" id="GO:0016020">
    <property type="term" value="C:membrane"/>
    <property type="evidence" value="ECO:0007669"/>
    <property type="project" value="UniProtKB-SubCell"/>
</dbReference>
<feature type="transmembrane region" description="Helical" evidence="14">
    <location>
        <begin position="120"/>
        <end position="137"/>
    </location>
</feature>
<dbReference type="Gene3D" id="1.20.1540.10">
    <property type="entry name" value="Rhomboid-like"/>
    <property type="match status" value="1"/>
</dbReference>
<organism evidence="16 17">
    <name type="scientific">Diploscapter pachys</name>
    <dbReference type="NCBI Taxonomy" id="2018661"/>
    <lineage>
        <taxon>Eukaryota</taxon>
        <taxon>Metazoa</taxon>
        <taxon>Ecdysozoa</taxon>
        <taxon>Nematoda</taxon>
        <taxon>Chromadorea</taxon>
        <taxon>Rhabditida</taxon>
        <taxon>Rhabditina</taxon>
        <taxon>Rhabditomorpha</taxon>
        <taxon>Rhabditoidea</taxon>
        <taxon>Rhabditidae</taxon>
        <taxon>Diploscapter</taxon>
    </lineage>
</organism>
<keyword evidence="8" id="KW-0720">Serine protease</keyword>
<dbReference type="EMBL" id="LIAE01009485">
    <property type="protein sequence ID" value="PAV69578.1"/>
    <property type="molecule type" value="Genomic_DNA"/>
</dbReference>
<evidence type="ECO:0000256" key="3">
    <source>
        <dbReference type="ARBA" id="ARBA00009045"/>
    </source>
</evidence>
<evidence type="ECO:0000313" key="16">
    <source>
        <dbReference type="EMBL" id="PAV69578.1"/>
    </source>
</evidence>
<dbReference type="InterPro" id="IPR018247">
    <property type="entry name" value="EF_Hand_1_Ca_BS"/>
</dbReference>
<feature type="transmembrane region" description="Helical" evidence="14">
    <location>
        <begin position="215"/>
        <end position="233"/>
    </location>
</feature>
<keyword evidence="9" id="KW-0106">Calcium</keyword>
<feature type="transmembrane region" description="Helical" evidence="14">
    <location>
        <begin position="331"/>
        <end position="353"/>
    </location>
</feature>
<keyword evidence="7" id="KW-0378">Hydrolase</keyword>
<dbReference type="GO" id="GO:0006508">
    <property type="term" value="P:proteolysis"/>
    <property type="evidence" value="ECO:0007669"/>
    <property type="project" value="UniProtKB-KW"/>
</dbReference>
<comment type="similarity">
    <text evidence="3 12">Belongs to the peptidase S54 family.</text>
</comment>
<feature type="transmembrane region" description="Helical" evidence="14">
    <location>
        <begin position="273"/>
        <end position="292"/>
    </location>
</feature>
<dbReference type="InterPro" id="IPR051739">
    <property type="entry name" value="Rhomboid_IM_Serine_Proteases"/>
</dbReference>
<evidence type="ECO:0000256" key="7">
    <source>
        <dbReference type="ARBA" id="ARBA00022801"/>
    </source>
</evidence>
<keyword evidence="10 14" id="KW-1133">Transmembrane helix</keyword>
<evidence type="ECO:0000256" key="1">
    <source>
        <dbReference type="ARBA" id="ARBA00000156"/>
    </source>
</evidence>
<evidence type="ECO:0000256" key="5">
    <source>
        <dbReference type="ARBA" id="ARBA00022670"/>
    </source>
</evidence>
<protein>
    <recommendedName>
        <fullName evidence="4">rhomboid protease</fullName>
        <ecNumber evidence="4">3.4.21.105</ecNumber>
    </recommendedName>
</protein>
<dbReference type="Gene3D" id="1.10.238.10">
    <property type="entry name" value="EF-hand"/>
    <property type="match status" value="1"/>
</dbReference>
<feature type="domain" description="EF-hand" evidence="15">
    <location>
        <begin position="47"/>
        <end position="82"/>
    </location>
</feature>
<evidence type="ECO:0000256" key="6">
    <source>
        <dbReference type="ARBA" id="ARBA00022692"/>
    </source>
</evidence>
<dbReference type="SUPFAM" id="SSF144091">
    <property type="entry name" value="Rhomboid-like"/>
    <property type="match status" value="1"/>
</dbReference>
<comment type="subcellular location">
    <subcellularLocation>
        <location evidence="2">Membrane</location>
        <topology evidence="2">Multi-pass membrane protein</topology>
    </subcellularLocation>
</comment>
<dbReference type="PIRSF" id="PIRSF037470">
    <property type="entry name" value="Rhomboid"/>
    <property type="match status" value="1"/>
</dbReference>
<keyword evidence="6 14" id="KW-0812">Transmembrane</keyword>
<proteinExistence type="inferred from homology"/>
<dbReference type="EC" id="3.4.21.105" evidence="4"/>
<evidence type="ECO:0000256" key="11">
    <source>
        <dbReference type="ARBA" id="ARBA00023136"/>
    </source>
</evidence>
<dbReference type="PROSITE" id="PS00018">
    <property type="entry name" value="EF_HAND_1"/>
    <property type="match status" value="1"/>
</dbReference>
<feature type="active site" description="Nucleophile" evidence="13">
    <location>
        <position position="245"/>
    </location>
</feature>
<dbReference type="InterPro" id="IPR017213">
    <property type="entry name" value="Peptidase_S54_rhomboid_met"/>
</dbReference>
<dbReference type="STRING" id="2018661.A0A2A2K6M0"/>
<feature type="transmembrane region" description="Helical" evidence="14">
    <location>
        <begin position="304"/>
        <end position="324"/>
    </location>
</feature>